<dbReference type="Pfam" id="PF00353">
    <property type="entry name" value="HemolysinCabind"/>
    <property type="match status" value="10"/>
</dbReference>
<dbReference type="RefSeq" id="WP_163043544.1">
    <property type="nucleotide sequence ID" value="NZ_JAAAMJ010000004.1"/>
</dbReference>
<dbReference type="GO" id="GO:0020037">
    <property type="term" value="F:heme binding"/>
    <property type="evidence" value="ECO:0007669"/>
    <property type="project" value="InterPro"/>
</dbReference>
<reference evidence="5 6" key="1">
    <citation type="submission" date="2020-01" db="EMBL/GenBank/DDBJ databases">
        <title>Genomes of bacteria type strains.</title>
        <authorList>
            <person name="Chen J."/>
            <person name="Zhu S."/>
            <person name="Chen J."/>
        </authorList>
    </citation>
    <scope>NUCLEOTIDE SEQUENCE [LARGE SCALE GENOMIC DNA]</scope>
    <source>
        <strain evidence="5 6">KCTC 52919</strain>
    </source>
</reference>
<evidence type="ECO:0000256" key="4">
    <source>
        <dbReference type="SAM" id="MobiDB-lite"/>
    </source>
</evidence>
<sequence length="3152" mass="332234">MAAFKINQADLSFVLQQIKIAEAHAAGIPLTSILLDPNGQVVADPEALNGQGLTYYVLDGVNGLVPRDASQPLAIPDPHVPFGLRTVDGTYNNIVPGRETWGAADQSMPRLLDPKYTSGIGSADLDGPGPGGVVVGGDYANPGNIVDTAPRTISNLIVDMSLNNPAAIIAALTFAGSEDVLGDQGEISAAFAALKAARDADPAGDHSVLQGELDAVLEAKGVTVNNGSLDIPNVAPDEGLSAPFNAWMTFFGQFFDHGLDLISKGGDGVGTVFVPLAVDDPLVTHGPDGIAGNGDEVPPQLRFMTLTRATPTDDGSQTNTTTPFVDQNQTYTSHASHQVFLREYRMTDEGPVSTGRLLTGADGGLATWADIKAQAATMLGIELTDGDVLNIPMILTDPYGEFVRGENGLPQLVQLNLDGSLNALIEVDLDAPVNTFTSLAARIGHAFLDDIAHNANPLNSQTGALKIADDDTGLGLADSVSTAGRYDNELLDRHYVTGDGRGNENIGLTAVHHIFHSEHNRQVDAQKLTILQSGDLAFVNEWLSVDIDGAALAAFNSGFEAAADKGVYLAGNALFNDGNWDGERLFQAARFATEMQYQHLVFEEFARKVQPNIDVFVFNSVTDVDPSIFSEFANTVYRFGHSMLTENMPRIDADGNPMDAGLGLVEAFLNPVLFDQTLAGVPISHDEAAAAIVRGMTIERGNEIDEFVVDALRNNLLGLPLDLAAINIARGRDTGMPSLNDARGQLYAASGSSFLKPYDHWADFAANLKNPASIVNFIAAYGTHGSITAATTLEGKRDAAMELVFGLDQNGDNSVPADRMAFLTGTGDWAGDETGLNLVDLWIGGLAEKKMPFGGFLGSTFNAVFELQLENLQDGDRFYYLTRTQGQNMLNALEQNSFAKMIMANTALADAGLDGIRGTPDDIVLRHIGVDAFATYDYVLEVNVANQADYDPNDLSATGKDPTGNDPFLEAIGLGKVVRVDPTGDVTENYIRVFGGEHVVLGGTNGNDTIIADFGDDGIWGDAGDDRIEAGAGVDLVNGGAGNDIITDSGDTGDFLKGDEGDDVIANSNGLDILMGGTGKDVFFVGVDATEVFGGEGDDFILGGDDLDFLMGNEGDDWIEGGGGFDTTAGDNSELFFNSAIKGHDVMFAGNDEHDFDAESGDDIMVQGESVMRNEGMFGFDWSIFKGVSFGANADLRVPIFTTEQADILRNRFDKVEALSGWDQDDILRGDDRVRDTDGAATIGTAEGVFFQDELTQAGVDRIDGLRALLGNLIDAPNGATAEERELEIAFDGGNILLGGGGNDLLQGNGGDDLLDGDAWLNVRIRITQKDVDGQGTGNTAGNQMATVDSLKHVFTAQDAGDPAWIGKSLFELMISRAIVPSQLHIVREIIEDDGTGDTDIAVFNDVRANYSITSNEDGTITVTQNAVTVGVIDPLTGRNLVSDGVDTLRNIEMLRFSDMDLMLTPPQLQLDAFNPGGTYADNFTVATYGNSNGTINWGPDWIETGDDDSATAAAGQIRITGSQLQFDTGNGASISRQVDLSAASSARLTYSVNENGFDPGETILVEFSPNGSAPFTLLETVNFTTGNASRAFDLTGPFTANAVIRFTASGVAGFNEFVNIDILAFTLTVPNPSPTVDYQTTFTENGAAVAIASGPSIVDDAIQMASARIVLTNASDGDQLLVSALPAGIVAAVNTAVAGQITVTLTGAASLGAYQNAIQAVTYRSVSNDPVAGDRIINVTVNDGVLDSNVATTTVNVVPVNNTPNAVIDNVVTNIEGPVFIPEWMMLQNDTDVDSSVLRVIGATENDANFDIVYDPATSGVTATRTDGDNTKDFTYTLSDGSLTDTADVDITWDTVGTISGTNGADILLGDAQSSTFDGNAGNDVIISGAGDDTIIWNANNAPANGNFGSDGRDIVDGGEGTDTFVINGNAANFVAEAYRIYSRDAADAAGLVVTNPFAEIVITRGGTTNASIIAELDAVEEIIVNTDNGNDTIQVIGDFLPTSLAINTITINGGTGDDVVDISALSSAHRIVFRSNGGNDTVVGSIRPQDVIELAPGQDISTYTLVDNGNGTQSLTNGAHSITFTGSAPPAFDNDSTPDDDAIDGAFEYTPSDVAGLKALVNGQTPASAGDDEVPTGVRELSGYDNNEANPGWGAADEAFIRITNPHYGEPDADGNRAINPVFQGLDPRTISNILGAQEAGLPKAGNDANIFFMSMGQYIDHGLDFLPKGGNGTIAIGGPGGGDPFSGNPADLTRGTVIGYDDDGNPLHKNQTSPYVDQNQAYGSNSLVGQFLRESDGNQGYGMRLYSGAPDPSNPEFNLLPTLRELIQHHWYADTIFTDPGLPNGQISFRAYYTNYAIDADTTGTLFDDEAGAFDPGVVSKVISNFMGSGHPLLLDTNPFIDVLDHYVAGDGRANENYGLTAIHTIWARNHNHHVDGLLAAGFEGTPEEVFQAAKMINEAEYQRVVFDEYLETLLGGLRSEGTHGFEEYDPNANAAISHEFAAAAFRFGHSLIGQKLTVLDANGNPVEVNLFDAFLNPSNAAGVFTGPLPPGYVPQPGYAQYGVNAIVGGQVLQASEAVDFNIVDAVRNDLVRISADLFAFNVARGWDVGLGTLNQIRMDLAASTDPYVREAVGFAGGNLSAYTSWGDFQTRNGLSNAVIAQFMEAYPDLVLAAEDITAFQAINPDIVIAMQSDGTGIVKGIDRVDFWVGGLAEKHINDGIVGETFWVVLSEQFERLQDADRFYYISRFDEFDFYENFIDGQEFADIVARNTGMDDLPEHMFRTDDEDDDDTADDGGDDTVDDDDDDDTVEDDDDTIDDDDVSDDDDDDTVGDDDDDDDTVDDDDDDAPTPPVPPVVAGLVLTGTAAADVMMGSAEADVFSGGDGGDIILGGDGDDTLMAGSGSDLVKGDGGRDMIFGGADDDVLMGGAGDDMIFGDAGDDRIFGDDGDDMLEGGAGSDVVYGGAGDDRFIIRQGDGDDIYWGDSGQDTLDYAVIRSKMIIDLGNGPLQQGSVMSGHSGYDTVFGFENVIAGWADDRITASSVVNVMDGGAGNDVFVFRTAADADGDLINGFASGDRIDLSGMTGPAGFSLETTSLTGAGQVLVTHVTGDDGEALTRIQGNVSGGPGADFTLDVAGTYNLTSSDFNGVA</sequence>
<dbReference type="Gene3D" id="1.10.640.10">
    <property type="entry name" value="Haem peroxidase domain superfamily, animal type"/>
    <property type="match status" value="2"/>
</dbReference>
<dbReference type="InterPro" id="IPR018511">
    <property type="entry name" value="Hemolysin-typ_Ca-bd_CS"/>
</dbReference>
<dbReference type="PANTHER" id="PTHR11475">
    <property type="entry name" value="OXIDASE/PEROXIDASE"/>
    <property type="match status" value="1"/>
</dbReference>
<dbReference type="SUPFAM" id="SSF51120">
    <property type="entry name" value="beta-Roll"/>
    <property type="match status" value="5"/>
</dbReference>
<dbReference type="InterPro" id="IPR011049">
    <property type="entry name" value="Serralysin-like_metalloprot_C"/>
</dbReference>
<organism evidence="5 6">
    <name type="scientific">Aurantimonas aggregata</name>
    <dbReference type="NCBI Taxonomy" id="2047720"/>
    <lineage>
        <taxon>Bacteria</taxon>
        <taxon>Pseudomonadati</taxon>
        <taxon>Pseudomonadota</taxon>
        <taxon>Alphaproteobacteria</taxon>
        <taxon>Hyphomicrobiales</taxon>
        <taxon>Aurantimonadaceae</taxon>
        <taxon>Aurantimonas</taxon>
    </lineage>
</organism>
<dbReference type="InterPro" id="IPR019791">
    <property type="entry name" value="Haem_peroxidase_animal"/>
</dbReference>
<proteinExistence type="predicted"/>
<dbReference type="GO" id="GO:0006979">
    <property type="term" value="P:response to oxidative stress"/>
    <property type="evidence" value="ECO:0007669"/>
    <property type="project" value="InterPro"/>
</dbReference>
<comment type="caution">
    <text evidence="5">The sequence shown here is derived from an EMBL/GenBank/DDBJ whole genome shotgun (WGS) entry which is preliminary data.</text>
</comment>
<evidence type="ECO:0000313" key="5">
    <source>
        <dbReference type="EMBL" id="NDV86809.1"/>
    </source>
</evidence>
<dbReference type="InterPro" id="IPR010255">
    <property type="entry name" value="Haem_peroxidase_sf"/>
</dbReference>
<dbReference type="PROSITE" id="PS00330">
    <property type="entry name" value="HEMOLYSIN_CALCIUM"/>
    <property type="match status" value="2"/>
</dbReference>
<dbReference type="GO" id="GO:0004601">
    <property type="term" value="F:peroxidase activity"/>
    <property type="evidence" value="ECO:0007669"/>
    <property type="project" value="InterPro"/>
</dbReference>
<dbReference type="Gene3D" id="2.150.10.10">
    <property type="entry name" value="Serralysin-like metalloprotease, C-terminal"/>
    <property type="match status" value="3"/>
</dbReference>
<protein>
    <submittedName>
        <fullName evidence="5">Calcium-binding protein</fullName>
    </submittedName>
</protein>
<evidence type="ECO:0000256" key="1">
    <source>
        <dbReference type="ARBA" id="ARBA00004613"/>
    </source>
</evidence>
<dbReference type="InterPro" id="IPR037120">
    <property type="entry name" value="Haem_peroxidase_sf_animal"/>
</dbReference>
<evidence type="ECO:0000256" key="2">
    <source>
        <dbReference type="ARBA" id="ARBA00022525"/>
    </source>
</evidence>
<keyword evidence="2" id="KW-0964">Secreted</keyword>
<dbReference type="Pfam" id="PF03098">
    <property type="entry name" value="An_peroxidase"/>
    <property type="match status" value="5"/>
</dbReference>
<accession>A0A6L9MG43</accession>
<dbReference type="GO" id="GO:0005576">
    <property type="term" value="C:extracellular region"/>
    <property type="evidence" value="ECO:0007669"/>
    <property type="project" value="UniProtKB-SubCell"/>
</dbReference>
<feature type="region of interest" description="Disordered" evidence="4">
    <location>
        <begin position="2781"/>
        <end position="2860"/>
    </location>
</feature>
<gene>
    <name evidence="5" type="ORF">GTW51_08845</name>
</gene>
<evidence type="ECO:0000313" key="6">
    <source>
        <dbReference type="Proteomes" id="UP000476332"/>
    </source>
</evidence>
<dbReference type="PROSITE" id="PS50292">
    <property type="entry name" value="PEROXIDASE_3"/>
    <property type="match status" value="2"/>
</dbReference>
<feature type="compositionally biased region" description="Acidic residues" evidence="4">
    <location>
        <begin position="2788"/>
        <end position="2851"/>
    </location>
</feature>
<dbReference type="PANTHER" id="PTHR11475:SF4">
    <property type="entry name" value="CHORION PEROXIDASE"/>
    <property type="match status" value="1"/>
</dbReference>
<evidence type="ECO:0000256" key="3">
    <source>
        <dbReference type="ARBA" id="ARBA00023180"/>
    </source>
</evidence>
<dbReference type="SUPFAM" id="SSF48113">
    <property type="entry name" value="Heme-dependent peroxidases"/>
    <property type="match status" value="2"/>
</dbReference>
<comment type="subcellular location">
    <subcellularLocation>
        <location evidence="1">Secreted</location>
    </subcellularLocation>
</comment>
<dbReference type="GO" id="GO:0005509">
    <property type="term" value="F:calcium ion binding"/>
    <property type="evidence" value="ECO:0007669"/>
    <property type="project" value="InterPro"/>
</dbReference>
<dbReference type="EMBL" id="JAAAMJ010000004">
    <property type="protein sequence ID" value="NDV86809.1"/>
    <property type="molecule type" value="Genomic_DNA"/>
</dbReference>
<dbReference type="CDD" id="cd09821">
    <property type="entry name" value="An_peroxidase_bacterial_2"/>
    <property type="match status" value="1"/>
</dbReference>
<keyword evidence="3" id="KW-0325">Glycoprotein</keyword>
<name>A0A6L9MG43_9HYPH</name>
<dbReference type="InterPro" id="IPR001343">
    <property type="entry name" value="Hemolysn_Ca-bd"/>
</dbReference>
<keyword evidence="6" id="KW-1185">Reference proteome</keyword>
<dbReference type="Proteomes" id="UP000476332">
    <property type="component" value="Unassembled WGS sequence"/>
</dbReference>